<dbReference type="InterPro" id="IPR007692">
    <property type="entry name" value="DNA_helicase_DnaB"/>
</dbReference>
<dbReference type="GO" id="GO:0006269">
    <property type="term" value="P:DNA replication, synthesis of primer"/>
    <property type="evidence" value="ECO:0007669"/>
    <property type="project" value="UniProtKB-UniRule"/>
</dbReference>
<keyword evidence="7 13" id="KW-0347">Helicase</keyword>
<keyword evidence="3 13" id="KW-0235">DNA replication</keyword>
<keyword evidence="15" id="KW-0934">Plastid</keyword>
<keyword evidence="2 13" id="KW-0639">Primosome</keyword>
<dbReference type="EMBL" id="KX284728">
    <property type="protein sequence ID" value="ASK39567.1"/>
    <property type="molecule type" value="Genomic_DNA"/>
</dbReference>
<dbReference type="InterPro" id="IPR006141">
    <property type="entry name" value="Intein_N"/>
</dbReference>
<name>A0A1X9PV07_9RHOD</name>
<evidence type="ECO:0000256" key="8">
    <source>
        <dbReference type="ARBA" id="ARBA00022840"/>
    </source>
</evidence>
<evidence type="ECO:0000256" key="11">
    <source>
        <dbReference type="ARBA" id="ARBA00044940"/>
    </source>
</evidence>
<dbReference type="PROSITE" id="PS50818">
    <property type="entry name" value="INTEIN_C_TER"/>
    <property type="match status" value="1"/>
</dbReference>
<reference evidence="16" key="1">
    <citation type="journal article" date="2016" name="BMC Biol.">
        <title>Parallel evolution of highly conserved plastid genome architecture in red seaweeds and seed plants.</title>
        <authorList>
            <person name="Lee J."/>
            <person name="Cho C.H."/>
            <person name="Park S.I."/>
            <person name="Choi J.W."/>
            <person name="Song H.S."/>
            <person name="West J.A."/>
            <person name="Bhattacharya D."/>
            <person name="Yoon H.S."/>
        </authorList>
    </citation>
    <scope>NUCLEOTIDE SEQUENCE</scope>
</reference>
<keyword evidence="5 13" id="KW-0547">Nucleotide-binding</keyword>
<dbReference type="NCBIfam" id="TIGR00665">
    <property type="entry name" value="DnaB"/>
    <property type="match status" value="1"/>
</dbReference>
<comment type="similarity">
    <text evidence="1 13">Belongs to the helicase family. DnaB subfamily.</text>
</comment>
<dbReference type="InterPro" id="IPR007693">
    <property type="entry name" value="DNA_helicase_DnaB-like_N"/>
</dbReference>
<dbReference type="InterPro" id="IPR016136">
    <property type="entry name" value="DNA_helicase_N/primase_C"/>
</dbReference>
<evidence type="ECO:0000313" key="15">
    <source>
        <dbReference type="EMBL" id="ARO91357.1"/>
    </source>
</evidence>
<evidence type="ECO:0000256" key="10">
    <source>
        <dbReference type="ARBA" id="ARBA00023235"/>
    </source>
</evidence>
<dbReference type="InterPro" id="IPR036844">
    <property type="entry name" value="Hint_dom_sf"/>
</dbReference>
<dbReference type="GO" id="GO:0003677">
    <property type="term" value="F:DNA binding"/>
    <property type="evidence" value="ECO:0007669"/>
    <property type="project" value="UniProtKB-UniRule"/>
</dbReference>
<dbReference type="Pfam" id="PF00772">
    <property type="entry name" value="DnaB"/>
    <property type="match status" value="1"/>
</dbReference>
<dbReference type="GO" id="GO:0016787">
    <property type="term" value="F:hydrolase activity"/>
    <property type="evidence" value="ECO:0007669"/>
    <property type="project" value="UniProtKB-KW"/>
</dbReference>
<gene>
    <name evidence="15" type="primary">dnaB</name>
    <name evidence="16" type="ORF">Rhodc_021</name>
</gene>
<evidence type="ECO:0000256" key="6">
    <source>
        <dbReference type="ARBA" id="ARBA00022801"/>
    </source>
</evidence>
<dbReference type="InterPro" id="IPR027417">
    <property type="entry name" value="P-loop_NTPase"/>
</dbReference>
<proteinExistence type="inferred from homology"/>
<organism evidence="15">
    <name type="scientific">Rhodochaete parvula</name>
    <dbReference type="NCBI Taxonomy" id="110510"/>
    <lineage>
        <taxon>Eukaryota</taxon>
        <taxon>Rhodophyta</taxon>
        <taxon>Compsopogonophyceae</taxon>
        <taxon>Rhodochaetales</taxon>
        <taxon>Rhodochaetaceae</taxon>
        <taxon>Rhodochaete</taxon>
    </lineage>
</organism>
<keyword evidence="4" id="KW-0677">Repeat</keyword>
<dbReference type="PROSITE" id="PS50817">
    <property type="entry name" value="INTEIN_N_TER"/>
    <property type="match status" value="1"/>
</dbReference>
<dbReference type="InterPro" id="IPR003586">
    <property type="entry name" value="Hint_dom_C"/>
</dbReference>
<dbReference type="InterPro" id="IPR036185">
    <property type="entry name" value="DNA_heli_DnaB-like_N_sf"/>
</dbReference>
<geneLocation type="plastid" evidence="15"/>
<dbReference type="Pfam" id="PF03796">
    <property type="entry name" value="DnaB_C"/>
    <property type="match status" value="1"/>
</dbReference>
<reference evidence="15" key="2">
    <citation type="submission" date="2017-03" db="EMBL/GenBank/DDBJ databases">
        <title>The new red algal subphylum Proteorhodophytina comprises the largest and most divergent plastid genomes known.</title>
        <authorList>
            <person name="Munoz-Gomez S.A."/>
            <person name="Mejia-Franco F.G."/>
            <person name="Durnin K."/>
            <person name="Morgan C."/>
            <person name="Grisdale C.J."/>
            <person name="Archibald J.M."/>
            <person name="Slamovits C.H."/>
        </authorList>
    </citation>
    <scope>NUCLEOTIDE SEQUENCE</scope>
    <source>
        <strain evidence="15">UTEX LB2715</strain>
    </source>
</reference>
<dbReference type="GO" id="GO:0043139">
    <property type="term" value="F:5'-3' DNA helicase activity"/>
    <property type="evidence" value="ECO:0007669"/>
    <property type="project" value="UniProtKB-EC"/>
</dbReference>
<dbReference type="InterPro" id="IPR030934">
    <property type="entry name" value="Intein_C"/>
</dbReference>
<reference evidence="16" key="3">
    <citation type="submission" date="2017-07" db="EMBL/GenBank/DDBJ databases">
        <authorList>
            <person name="Sun Z.S."/>
            <person name="Albrecht U."/>
            <person name="Echele G."/>
            <person name="Lee C.C."/>
        </authorList>
    </citation>
    <scope>NUCLEOTIDE SEQUENCE</scope>
</reference>
<dbReference type="SMART" id="SM00305">
    <property type="entry name" value="HintC"/>
    <property type="match status" value="1"/>
</dbReference>
<dbReference type="EC" id="5.6.2.3" evidence="13"/>
<accession>A0A1X9PV07</accession>
<dbReference type="Gene3D" id="3.40.50.300">
    <property type="entry name" value="P-loop containing nucleotide triphosphate hydrolases"/>
    <property type="match status" value="2"/>
</dbReference>
<evidence type="ECO:0000256" key="1">
    <source>
        <dbReference type="ARBA" id="ARBA00008428"/>
    </source>
</evidence>
<evidence type="ECO:0000256" key="3">
    <source>
        <dbReference type="ARBA" id="ARBA00022705"/>
    </source>
</evidence>
<keyword evidence="10" id="KW-0413">Isomerase</keyword>
<dbReference type="SUPFAM" id="SSF48024">
    <property type="entry name" value="N-terminal domain of DnaB helicase"/>
    <property type="match status" value="1"/>
</dbReference>
<evidence type="ECO:0000256" key="13">
    <source>
        <dbReference type="RuleBase" id="RU362085"/>
    </source>
</evidence>
<keyword evidence="6 13" id="KW-0378">Hydrolase</keyword>
<comment type="catalytic activity">
    <reaction evidence="12 13">
        <text>ATP + H2O = ADP + phosphate + H(+)</text>
        <dbReference type="Rhea" id="RHEA:13065"/>
        <dbReference type="ChEBI" id="CHEBI:15377"/>
        <dbReference type="ChEBI" id="CHEBI:15378"/>
        <dbReference type="ChEBI" id="CHEBI:30616"/>
        <dbReference type="ChEBI" id="CHEBI:43474"/>
        <dbReference type="ChEBI" id="CHEBI:456216"/>
        <dbReference type="EC" id="5.6.2.3"/>
    </reaction>
</comment>
<comment type="function">
    <text evidence="13">The main replicative DNA helicase, it participates in initiation and elongation during chromosome replication. Travels ahead of the DNA replisome, separating dsDNA into templates for DNA synthesis. A processive ATP-dependent 5'-3' DNA helicase it has DNA-dependent ATPase activity.</text>
</comment>
<keyword evidence="9 13" id="KW-0238">DNA-binding</keyword>
<dbReference type="CDD" id="cd00984">
    <property type="entry name" value="DnaB_C"/>
    <property type="match status" value="1"/>
</dbReference>
<dbReference type="GO" id="GO:0016539">
    <property type="term" value="P:intein-mediated protein splicing"/>
    <property type="evidence" value="ECO:0007669"/>
    <property type="project" value="InterPro"/>
</dbReference>
<dbReference type="Gene3D" id="1.10.860.10">
    <property type="entry name" value="DNAb Helicase, Chain A"/>
    <property type="match status" value="1"/>
</dbReference>
<evidence type="ECO:0000256" key="2">
    <source>
        <dbReference type="ARBA" id="ARBA00022515"/>
    </source>
</evidence>
<evidence type="ECO:0000256" key="9">
    <source>
        <dbReference type="ARBA" id="ARBA00023125"/>
    </source>
</evidence>
<evidence type="ECO:0000256" key="5">
    <source>
        <dbReference type="ARBA" id="ARBA00022741"/>
    </source>
</evidence>
<comment type="function">
    <text evidence="11">The intein is an endonuclease.</text>
</comment>
<dbReference type="SUPFAM" id="SSF51294">
    <property type="entry name" value="Hedgehog/intein (Hint) domain"/>
    <property type="match status" value="1"/>
</dbReference>
<evidence type="ECO:0000259" key="14">
    <source>
        <dbReference type="PROSITE" id="PS51199"/>
    </source>
</evidence>
<evidence type="ECO:0000256" key="4">
    <source>
        <dbReference type="ARBA" id="ARBA00022737"/>
    </source>
</evidence>
<sequence length="602" mass="70227">MNDKQESVQLNVLPHNVLAEKMVLAGIIANPHLIHKIINILHSEVFLDNNYRKIYNLIINSYKRINNIDFLTIINILTQQNLLHYIGKEEEIQELGNTLVNNNYFEEYTYLLLDKFFRRCIIDHSNKLLELVTNELISLETILNKFEQFFFDINKNKPISNNQLQITHLLNNFILNTESKNKQISEHFINSGFKDFDILTQGFQKSDLIIIASRPSMGKTALGLSITKNIAQHHNLCAAFFSLEMPSEQLIYRMISSESRISLFKLRSGSFTSNEWKIIEQTIYKLSKLNLYIDDNPKITISKLRSKIYQLLQNNNKLSIIIIDYLQLIESENKTSNRNLELSIITRSLKIIAREFNLAIIVLSQLSRSVESRNNKRPILSDLRESGCITKLNLIYGTSSNTKIQDLHIKKPQLIYCYNNNIIVLSSINKLIHSGKKIIYQIITESGYYIEATSNHKLKTCKGWKTIRNISINDQILLVHKYRIQNMTNNYYINNISELDYTFYQAFPESIKNIHLIDQDYCYDIEMSNINNFVANQIIIHNSIEQDADLVCMLYREDYYNNSNIQPLDVSITEVSILKHRNGPTGKFELLFEPQFVHFKEI</sequence>
<dbReference type="PANTHER" id="PTHR30153:SF2">
    <property type="entry name" value="REPLICATIVE DNA HELICASE"/>
    <property type="match status" value="1"/>
</dbReference>
<dbReference type="Gene3D" id="2.170.16.10">
    <property type="entry name" value="Hedgehog/Intein (Hint) domain"/>
    <property type="match status" value="1"/>
</dbReference>
<dbReference type="AlphaFoldDB" id="A0A1X9PV07"/>
<feature type="domain" description="SF4 helicase" evidence="14">
    <location>
        <begin position="182"/>
        <end position="387"/>
    </location>
</feature>
<dbReference type="EMBL" id="KY709212">
    <property type="protein sequence ID" value="ARO91357.1"/>
    <property type="molecule type" value="Genomic_DNA"/>
</dbReference>
<dbReference type="PROSITE" id="PS51199">
    <property type="entry name" value="SF4_HELICASE"/>
    <property type="match status" value="2"/>
</dbReference>
<dbReference type="InterPro" id="IPR007694">
    <property type="entry name" value="DNA_helicase_DnaB-like_C"/>
</dbReference>
<dbReference type="CDD" id="cd00081">
    <property type="entry name" value="Hint"/>
    <property type="match status" value="1"/>
</dbReference>
<evidence type="ECO:0000256" key="7">
    <source>
        <dbReference type="ARBA" id="ARBA00022806"/>
    </source>
</evidence>
<dbReference type="GO" id="GO:0005524">
    <property type="term" value="F:ATP binding"/>
    <property type="evidence" value="ECO:0007669"/>
    <property type="project" value="UniProtKB-UniRule"/>
</dbReference>
<protein>
    <recommendedName>
        <fullName evidence="13">Replicative DNA helicase</fullName>
        <ecNumber evidence="13">5.6.2.3</ecNumber>
    </recommendedName>
</protein>
<feature type="domain" description="SF4 helicase" evidence="14">
    <location>
        <begin position="543"/>
        <end position="602"/>
    </location>
</feature>
<dbReference type="GO" id="GO:0005829">
    <property type="term" value="C:cytosol"/>
    <property type="evidence" value="ECO:0007669"/>
    <property type="project" value="TreeGrafter"/>
</dbReference>
<evidence type="ECO:0000256" key="12">
    <source>
        <dbReference type="ARBA" id="ARBA00048954"/>
    </source>
</evidence>
<evidence type="ECO:0000313" key="16">
    <source>
        <dbReference type="EMBL" id="ASK39567.1"/>
    </source>
</evidence>
<dbReference type="PANTHER" id="PTHR30153">
    <property type="entry name" value="REPLICATIVE DNA HELICASE DNAB"/>
    <property type="match status" value="1"/>
</dbReference>
<keyword evidence="8 13" id="KW-0067">ATP-binding</keyword>
<dbReference type="Pfam" id="PF14890">
    <property type="entry name" value="Intein_splicing"/>
    <property type="match status" value="1"/>
</dbReference>
<dbReference type="SUPFAM" id="SSF52540">
    <property type="entry name" value="P-loop containing nucleoside triphosphate hydrolases"/>
    <property type="match status" value="1"/>
</dbReference>
<keyword evidence="15" id="KW-0150">Chloroplast</keyword>